<sequence length="169" mass="19264">MQFKPHNHLLLPGVTYGTRSTKEPATIRERKPNLMYLTSAFAEKSGIYVRLGKILSFSTNSVFQSPMAFTGAPFLRVGIVYFFYDSLPGHTNSFGTCSIIRKRRKKFWVSFMMAASGKKLKFRQTKPASLQKEFSLNTCCHLHAPLKVFVYVCSKFFPSFSSDFCFPVI</sequence>
<keyword evidence="2" id="KW-1185">Reference proteome</keyword>
<evidence type="ECO:0000313" key="2">
    <source>
        <dbReference type="Proteomes" id="UP001054945"/>
    </source>
</evidence>
<evidence type="ECO:0000313" key="1">
    <source>
        <dbReference type="EMBL" id="GIX86234.1"/>
    </source>
</evidence>
<dbReference type="EMBL" id="BPLR01021121">
    <property type="protein sequence ID" value="GIX86234.1"/>
    <property type="molecule type" value="Genomic_DNA"/>
</dbReference>
<dbReference type="Proteomes" id="UP001054945">
    <property type="component" value="Unassembled WGS sequence"/>
</dbReference>
<name>A0AAV4NRM0_CAEEX</name>
<dbReference type="AlphaFoldDB" id="A0AAV4NRM0"/>
<accession>A0AAV4NRM0</accession>
<organism evidence="1 2">
    <name type="scientific">Caerostris extrusa</name>
    <name type="common">Bark spider</name>
    <name type="synonym">Caerostris bankana</name>
    <dbReference type="NCBI Taxonomy" id="172846"/>
    <lineage>
        <taxon>Eukaryota</taxon>
        <taxon>Metazoa</taxon>
        <taxon>Ecdysozoa</taxon>
        <taxon>Arthropoda</taxon>
        <taxon>Chelicerata</taxon>
        <taxon>Arachnida</taxon>
        <taxon>Araneae</taxon>
        <taxon>Araneomorphae</taxon>
        <taxon>Entelegynae</taxon>
        <taxon>Araneoidea</taxon>
        <taxon>Araneidae</taxon>
        <taxon>Caerostris</taxon>
    </lineage>
</organism>
<proteinExistence type="predicted"/>
<protein>
    <submittedName>
        <fullName evidence="1">Uncharacterized protein</fullName>
    </submittedName>
</protein>
<comment type="caution">
    <text evidence="1">The sequence shown here is derived from an EMBL/GenBank/DDBJ whole genome shotgun (WGS) entry which is preliminary data.</text>
</comment>
<reference evidence="1 2" key="1">
    <citation type="submission" date="2021-06" db="EMBL/GenBank/DDBJ databases">
        <title>Caerostris extrusa draft genome.</title>
        <authorList>
            <person name="Kono N."/>
            <person name="Arakawa K."/>
        </authorList>
    </citation>
    <scope>NUCLEOTIDE SEQUENCE [LARGE SCALE GENOMIC DNA]</scope>
</reference>
<gene>
    <name evidence="1" type="ORF">CEXT_778791</name>
</gene>